<dbReference type="InterPro" id="IPR013099">
    <property type="entry name" value="K_chnl_dom"/>
</dbReference>
<dbReference type="SUPFAM" id="SSF81324">
    <property type="entry name" value="Voltage-gated potassium channels"/>
    <property type="match status" value="2"/>
</dbReference>
<feature type="transmembrane region" description="Helical" evidence="13">
    <location>
        <begin position="108"/>
        <end position="125"/>
    </location>
</feature>
<keyword evidence="3 12" id="KW-0813">Transport</keyword>
<dbReference type="RefSeq" id="XP_011502101.1">
    <property type="nucleotide sequence ID" value="XM_011503799.1"/>
</dbReference>
<reference evidence="16" key="1">
    <citation type="submission" date="2025-08" db="UniProtKB">
        <authorList>
            <consortium name="RefSeq"/>
        </authorList>
    </citation>
    <scope>IDENTIFICATION</scope>
</reference>
<sequence>MKKQNVRTLSLIVCTFTYLLIGAAFFDILESETENRRKEALDAIERMVIRKYNISVEDFKIMETVALKTEPHKAGQQWKFIGAFYYATTVLTTIGYGHSTPNTISGKLFTMFYAIIGIPLGLVMFQSIGERLNKFSSVVIRNVKQLLNCKDIQASEINLICVVTTLSILTIAGGAAAFSRYEGWSYFDSVYYCFITLTTIGFGDMVALQKDNALVSKPEYIMFALIFILFGLAIVAASLNLLVLRFVTMNTEDERRDEAEALQAAQGAVRLEGDVITANGSILSGQLGTQGDTISLDDDASVCSCRCSGFYKKRRRPRFTVRRSPSRIAHLLLMQPLPPSSSLDDDDDDTPEYEEYQYQREHQQYRREQPKLDELSQHRYAMRPSSLAPLTHLPLIYQHRASI</sequence>
<protein>
    <submittedName>
        <fullName evidence="16">Two pore potassium channel protein sup-9</fullName>
    </submittedName>
</protein>
<keyword evidence="8 13" id="KW-1133">Transmembrane helix</keyword>
<organism evidence="15 16">
    <name type="scientific">Ceratosolen solmsi marchali</name>
    <dbReference type="NCBI Taxonomy" id="326594"/>
    <lineage>
        <taxon>Eukaryota</taxon>
        <taxon>Metazoa</taxon>
        <taxon>Ecdysozoa</taxon>
        <taxon>Arthropoda</taxon>
        <taxon>Hexapoda</taxon>
        <taxon>Insecta</taxon>
        <taxon>Pterygota</taxon>
        <taxon>Neoptera</taxon>
        <taxon>Endopterygota</taxon>
        <taxon>Hymenoptera</taxon>
        <taxon>Apocrita</taxon>
        <taxon>Proctotrupomorpha</taxon>
        <taxon>Chalcidoidea</taxon>
        <taxon>Agaonidae</taxon>
        <taxon>Agaoninae</taxon>
        <taxon>Ceratosolen</taxon>
    </lineage>
</organism>
<comment type="similarity">
    <text evidence="2 12">Belongs to the two pore domain potassium channel (TC 1.A.1.8) family.</text>
</comment>
<feature type="transmembrane region" description="Helical" evidence="13">
    <location>
        <begin position="189"/>
        <end position="208"/>
    </location>
</feature>
<dbReference type="AlphaFoldDB" id="A0AAJ6YQ24"/>
<evidence type="ECO:0000256" key="3">
    <source>
        <dbReference type="ARBA" id="ARBA00022448"/>
    </source>
</evidence>
<name>A0AAJ6YQ24_9HYME</name>
<dbReference type="GO" id="GO:0022841">
    <property type="term" value="F:potassium ion leak channel activity"/>
    <property type="evidence" value="ECO:0007669"/>
    <property type="project" value="TreeGrafter"/>
</dbReference>
<evidence type="ECO:0000259" key="14">
    <source>
        <dbReference type="Pfam" id="PF07885"/>
    </source>
</evidence>
<dbReference type="GO" id="GO:0030322">
    <property type="term" value="P:stabilization of membrane potential"/>
    <property type="evidence" value="ECO:0007669"/>
    <property type="project" value="TreeGrafter"/>
</dbReference>
<keyword evidence="15" id="KW-1185">Reference proteome</keyword>
<evidence type="ECO:0000256" key="10">
    <source>
        <dbReference type="ARBA" id="ARBA00023136"/>
    </source>
</evidence>
<dbReference type="KEGG" id="csol:105365590"/>
<dbReference type="InterPro" id="IPR003092">
    <property type="entry name" value="2pore_dom_K_chnl_TASK"/>
</dbReference>
<proteinExistence type="inferred from homology"/>
<keyword evidence="6" id="KW-0631">Potassium channel</keyword>
<feature type="domain" description="Potassium channel" evidence="14">
    <location>
        <begin position="75"/>
        <end position="132"/>
    </location>
</feature>
<evidence type="ECO:0000256" key="5">
    <source>
        <dbReference type="ARBA" id="ARBA00022692"/>
    </source>
</evidence>
<dbReference type="Pfam" id="PF07885">
    <property type="entry name" value="Ion_trans_2"/>
    <property type="match status" value="2"/>
</dbReference>
<evidence type="ECO:0000256" key="2">
    <source>
        <dbReference type="ARBA" id="ARBA00006666"/>
    </source>
</evidence>
<keyword evidence="9 12" id="KW-0406">Ion transport</keyword>
<feature type="transmembrane region" description="Helical" evidence="13">
    <location>
        <begin position="6"/>
        <end position="29"/>
    </location>
</feature>
<feature type="transmembrane region" description="Helical" evidence="13">
    <location>
        <begin position="78"/>
        <end position="96"/>
    </location>
</feature>
<dbReference type="GeneID" id="105365590"/>
<gene>
    <name evidence="16" type="primary">LOC105365590</name>
</gene>
<dbReference type="PANTHER" id="PTHR11003">
    <property type="entry name" value="POTASSIUM CHANNEL, SUBFAMILY K"/>
    <property type="match status" value="1"/>
</dbReference>
<evidence type="ECO:0000256" key="6">
    <source>
        <dbReference type="ARBA" id="ARBA00022826"/>
    </source>
</evidence>
<evidence type="ECO:0000256" key="9">
    <source>
        <dbReference type="ARBA" id="ARBA00023065"/>
    </source>
</evidence>
<evidence type="ECO:0000256" key="7">
    <source>
        <dbReference type="ARBA" id="ARBA00022958"/>
    </source>
</evidence>
<keyword evidence="11 12" id="KW-0407">Ion channel</keyword>
<dbReference type="PANTHER" id="PTHR11003:SF326">
    <property type="entry name" value="ACID-SENSITIVE TWO PORE DOMAIN K+ CHANNEL DTASK-6"/>
    <property type="match status" value="1"/>
</dbReference>
<dbReference type="Gene3D" id="1.10.287.70">
    <property type="match status" value="1"/>
</dbReference>
<evidence type="ECO:0000256" key="8">
    <source>
        <dbReference type="ARBA" id="ARBA00022989"/>
    </source>
</evidence>
<keyword evidence="4" id="KW-0633">Potassium transport</keyword>
<dbReference type="InterPro" id="IPR003280">
    <property type="entry name" value="2pore_dom_K_chnl"/>
</dbReference>
<comment type="subcellular location">
    <subcellularLocation>
        <location evidence="1">Membrane</location>
        <topology evidence="1">Multi-pass membrane protein</topology>
    </subcellularLocation>
</comment>
<accession>A0AAJ6YQ24</accession>
<dbReference type="Proteomes" id="UP000695007">
    <property type="component" value="Unplaced"/>
</dbReference>
<feature type="domain" description="Potassium channel" evidence="14">
    <location>
        <begin position="168"/>
        <end position="243"/>
    </location>
</feature>
<evidence type="ECO:0000313" key="15">
    <source>
        <dbReference type="Proteomes" id="UP000695007"/>
    </source>
</evidence>
<dbReference type="PRINTS" id="PR01333">
    <property type="entry name" value="2POREKCHANEL"/>
</dbReference>
<evidence type="ECO:0000313" key="16">
    <source>
        <dbReference type="RefSeq" id="XP_011502101.1"/>
    </source>
</evidence>
<dbReference type="FunFam" id="1.10.287.70:FF:000090">
    <property type="entry name" value="two pore potassium channel protein sup-9"/>
    <property type="match status" value="1"/>
</dbReference>
<feature type="transmembrane region" description="Helical" evidence="13">
    <location>
        <begin position="220"/>
        <end position="247"/>
    </location>
</feature>
<evidence type="ECO:0000256" key="1">
    <source>
        <dbReference type="ARBA" id="ARBA00004141"/>
    </source>
</evidence>
<keyword evidence="7" id="KW-0630">Potassium</keyword>
<keyword evidence="10 13" id="KW-0472">Membrane</keyword>
<dbReference type="GO" id="GO:0015271">
    <property type="term" value="F:outward rectifier potassium channel activity"/>
    <property type="evidence" value="ECO:0007669"/>
    <property type="project" value="TreeGrafter"/>
</dbReference>
<dbReference type="GO" id="GO:0005886">
    <property type="term" value="C:plasma membrane"/>
    <property type="evidence" value="ECO:0007669"/>
    <property type="project" value="TreeGrafter"/>
</dbReference>
<evidence type="ECO:0000256" key="4">
    <source>
        <dbReference type="ARBA" id="ARBA00022538"/>
    </source>
</evidence>
<keyword evidence="5 12" id="KW-0812">Transmembrane</keyword>
<evidence type="ECO:0000256" key="11">
    <source>
        <dbReference type="ARBA" id="ARBA00023303"/>
    </source>
</evidence>
<evidence type="ECO:0000256" key="12">
    <source>
        <dbReference type="RuleBase" id="RU003857"/>
    </source>
</evidence>
<evidence type="ECO:0000256" key="13">
    <source>
        <dbReference type="SAM" id="Phobius"/>
    </source>
</evidence>
<feature type="transmembrane region" description="Helical" evidence="13">
    <location>
        <begin position="157"/>
        <end position="177"/>
    </location>
</feature>
<dbReference type="PRINTS" id="PR01095">
    <property type="entry name" value="TASKCHANNEL"/>
</dbReference>
<dbReference type="CTD" id="41671"/>